<dbReference type="InterPro" id="IPR036116">
    <property type="entry name" value="FN3_sf"/>
</dbReference>
<dbReference type="InterPro" id="IPR036179">
    <property type="entry name" value="Ig-like_dom_sf"/>
</dbReference>
<dbReference type="GO" id="GO:0030424">
    <property type="term" value="C:axon"/>
    <property type="evidence" value="ECO:0007669"/>
    <property type="project" value="TreeGrafter"/>
</dbReference>
<feature type="domain" description="Ig-like" evidence="11">
    <location>
        <begin position="66"/>
        <end position="149"/>
    </location>
</feature>
<evidence type="ECO:0000256" key="10">
    <source>
        <dbReference type="SAM" id="Phobius"/>
    </source>
</evidence>
<feature type="compositionally biased region" description="Low complexity" evidence="9">
    <location>
        <begin position="46"/>
        <end position="56"/>
    </location>
</feature>
<dbReference type="InterPro" id="IPR003961">
    <property type="entry name" value="FN3_dom"/>
</dbReference>
<feature type="domain" description="Ig-like" evidence="11">
    <location>
        <begin position="474"/>
        <end position="563"/>
    </location>
</feature>
<dbReference type="CDD" id="cd00096">
    <property type="entry name" value="Ig"/>
    <property type="match status" value="1"/>
</dbReference>
<dbReference type="CDD" id="cd00063">
    <property type="entry name" value="FN3"/>
    <property type="match status" value="3"/>
</dbReference>
<name>A0A7M7J7N0_VARDE</name>
<protein>
    <submittedName>
        <fullName evidence="13">Uncharacterized protein</fullName>
    </submittedName>
</protein>
<dbReference type="FunFam" id="2.60.40.10:FF:000032">
    <property type="entry name" value="palladin isoform X1"/>
    <property type="match status" value="2"/>
</dbReference>
<organism evidence="13 14">
    <name type="scientific">Varroa destructor</name>
    <name type="common">Honeybee mite</name>
    <dbReference type="NCBI Taxonomy" id="109461"/>
    <lineage>
        <taxon>Eukaryota</taxon>
        <taxon>Metazoa</taxon>
        <taxon>Ecdysozoa</taxon>
        <taxon>Arthropoda</taxon>
        <taxon>Chelicerata</taxon>
        <taxon>Arachnida</taxon>
        <taxon>Acari</taxon>
        <taxon>Parasitiformes</taxon>
        <taxon>Mesostigmata</taxon>
        <taxon>Gamasina</taxon>
        <taxon>Dermanyssoidea</taxon>
        <taxon>Varroidae</taxon>
        <taxon>Varroa</taxon>
    </lineage>
</organism>
<dbReference type="Pfam" id="PF00041">
    <property type="entry name" value="fn3"/>
    <property type="match status" value="2"/>
</dbReference>
<dbReference type="InterPro" id="IPR003598">
    <property type="entry name" value="Ig_sub2"/>
</dbReference>
<evidence type="ECO:0000313" key="14">
    <source>
        <dbReference type="Proteomes" id="UP000594260"/>
    </source>
</evidence>
<dbReference type="EnsemblMetazoa" id="XM_022792257">
    <property type="protein sequence ID" value="XP_022647992"/>
    <property type="gene ID" value="LOC111244813"/>
</dbReference>
<keyword evidence="7" id="KW-1015">Disulfide bond</keyword>
<dbReference type="FunFam" id="2.60.40.10:FF:001167">
    <property type="entry name" value="Roundabout 2, isoform B"/>
    <property type="match status" value="1"/>
</dbReference>
<dbReference type="PANTHER" id="PTHR44170:SF52">
    <property type="entry name" value="PROTEIN SAX-3"/>
    <property type="match status" value="1"/>
</dbReference>
<evidence type="ECO:0000256" key="8">
    <source>
        <dbReference type="ARBA" id="ARBA00023319"/>
    </source>
</evidence>
<evidence type="ECO:0000256" key="2">
    <source>
        <dbReference type="ARBA" id="ARBA00022692"/>
    </source>
</evidence>
<evidence type="ECO:0000256" key="7">
    <source>
        <dbReference type="ARBA" id="ARBA00023157"/>
    </source>
</evidence>
<dbReference type="SMART" id="SM00060">
    <property type="entry name" value="FN3"/>
    <property type="match status" value="3"/>
</dbReference>
<evidence type="ECO:0000256" key="1">
    <source>
        <dbReference type="ARBA" id="ARBA00004167"/>
    </source>
</evidence>
<evidence type="ECO:0000256" key="4">
    <source>
        <dbReference type="ARBA" id="ARBA00022737"/>
    </source>
</evidence>
<dbReference type="PROSITE" id="PS50853">
    <property type="entry name" value="FN3"/>
    <property type="match status" value="3"/>
</dbReference>
<dbReference type="GO" id="GO:0005886">
    <property type="term" value="C:plasma membrane"/>
    <property type="evidence" value="ECO:0007669"/>
    <property type="project" value="TreeGrafter"/>
</dbReference>
<feature type="region of interest" description="Disordered" evidence="9">
    <location>
        <begin position="1309"/>
        <end position="1332"/>
    </location>
</feature>
<evidence type="ECO:0000256" key="5">
    <source>
        <dbReference type="ARBA" id="ARBA00022989"/>
    </source>
</evidence>
<dbReference type="InterPro" id="IPR003599">
    <property type="entry name" value="Ig_sub"/>
</dbReference>
<feature type="region of interest" description="Disordered" evidence="9">
    <location>
        <begin position="46"/>
        <end position="66"/>
    </location>
</feature>
<dbReference type="InterPro" id="IPR013106">
    <property type="entry name" value="Ig_V-set"/>
</dbReference>
<dbReference type="InterPro" id="IPR007110">
    <property type="entry name" value="Ig-like_dom"/>
</dbReference>
<sequence length="1332" mass="142510">MWITTNTFQQLVYLPVLWRQLLLIFLCLGQLLAPVWAGLRTKDDTSLIGSSSERSQSGGGSISGLPKIIEHPRDLVALRDDPAQLDCGTENADTVQWFHKGRLIRNKLRTTSSLGVLYFLSVSHADAGVYYCEASNARGTVRSKNVTVSIAYLREEFKASPANLFVSVGETAVLECNPPPGLPKPHVLWLKEGQTVNVGSGRSRIRLSEDSGNLVIQDVRPADSGNYICKAENLVGIRETPAARLRVHSVPYFIIRPEDTTVVAYDADVRLDCSAGGEPIPVIRWAKKRHHQQLQSHLSQHRDIETDGDERLTIGGRFKVSEGIMASPNSNNKSSSSLEILSVVPEDEGDYVCVAENEADKITATARVTVHARPVFLVRPQDAKVSVNGIANFACMATGNPRPNIYWTREGHQANLMFPNNTYGRIRVDHLGGFSIADVNKDDEGFYVCSALSAIGSIMTKAHLEVSGLGDLPPPVIELGPVNQTIPEGQPATLPCETSGLPRPEVQWFFNNKDPIDEDDDERFNIDSQGTLTIQDLRFEDSGVYTCVASSDSGETRQAATLTVAPVHDPNVAFSRAPSPALLPAAPSRPRAVNISDTSVTLVWDRSGQGTDDTMGAMGGSFNRVKAYTIEYFSADLKSGWVTVANRIGPTELYTITSLKPDTRYVFLIRAENALGTGRPSELSKVIRTVGSRTASAPDHYLSRARTQLSITEVTLRSVKAVNSTSLSLDWIMAGDKDFVEGFYIRFKDMVDNSNKYNMVTVWGSKVTRYVLKDLKKFTKYELFLVPFYRSVEGPPSNTRAASTLEDAPSAPVTEISVNVVNTTSVWVQWKPPSPQHRNGVLLGYKLLLLGAIATTNQNVLTNSTNYVFVNLIDGMRYKLQVLPYTAAGDGPPSHFVDFSTDELSQQPVSMSGGPLLHNQVLVVLLGCIFAFLVITACILFYFCRNRHALKTTVSAVPPLATKGGDINNCFTASLTHHPGVGLDTWAPMNDCYGDANKGPLATTTTVYENKLSALEGISYCAEYALPNVKESEYAEVGQNLNTFGKRYQGSQLGHTPKPYASTALIHGPLDAAVGGATSAAVTRGANNVAVTLKSLASRGSDTTRYTNAGGLGGICAGSGQVGAATTGNVSAGGGGGGGDGQAHEFESLLQAAVQANSGGTSMHSSSGDSGSFGRRSGLSGGSQHTECSSCNGAGHGGCCSDECPSEPIYNTVSEDTGLPHESFATSAMSVTGVVGADGLGLGSDGCGGGNGIGVAVGVGLGAVSARNYNSHGGQLRSEKKQLKLKNNLNNFNSLQHMDDSITLPSYTKPSLFSPNTPAASRRGSAVTRAQL</sequence>
<reference evidence="13" key="1">
    <citation type="submission" date="2021-01" db="UniProtKB">
        <authorList>
            <consortium name="EnsemblMetazoa"/>
        </authorList>
    </citation>
    <scope>IDENTIFICATION</scope>
</reference>
<feature type="transmembrane region" description="Helical" evidence="10">
    <location>
        <begin position="921"/>
        <end position="943"/>
    </location>
</feature>
<feature type="domain" description="Fibronectin type-III" evidence="12">
    <location>
        <begin position="812"/>
        <end position="904"/>
    </location>
</feature>
<dbReference type="RefSeq" id="XP_022647992.1">
    <property type="nucleotide sequence ID" value="XM_022792257.1"/>
</dbReference>
<feature type="compositionally biased region" description="Low complexity" evidence="9">
    <location>
        <begin position="1158"/>
        <end position="1178"/>
    </location>
</feature>
<keyword evidence="5 10" id="KW-1133">Transmembrane helix</keyword>
<evidence type="ECO:0000256" key="6">
    <source>
        <dbReference type="ARBA" id="ARBA00023136"/>
    </source>
</evidence>
<feature type="domain" description="Fibronectin type-III" evidence="12">
    <location>
        <begin position="710"/>
        <end position="807"/>
    </location>
</feature>
<dbReference type="SMART" id="SM00406">
    <property type="entry name" value="IGv"/>
    <property type="match status" value="3"/>
</dbReference>
<dbReference type="Pfam" id="PF13927">
    <property type="entry name" value="Ig_3"/>
    <property type="match status" value="3"/>
</dbReference>
<feature type="compositionally biased region" description="Polar residues" evidence="9">
    <location>
        <begin position="1309"/>
        <end position="1319"/>
    </location>
</feature>
<dbReference type="FunFam" id="2.60.40.10:FF:000028">
    <property type="entry name" value="Neuronal cell adhesion molecule"/>
    <property type="match status" value="1"/>
</dbReference>
<dbReference type="InterPro" id="IPR013783">
    <property type="entry name" value="Ig-like_fold"/>
</dbReference>
<keyword evidence="3" id="KW-0732">Signal</keyword>
<dbReference type="OrthoDB" id="428111at2759"/>
<dbReference type="SUPFAM" id="SSF49265">
    <property type="entry name" value="Fibronectin type III"/>
    <property type="match status" value="2"/>
</dbReference>
<dbReference type="InParanoid" id="A0A7M7J7N0"/>
<dbReference type="GO" id="GO:0098609">
    <property type="term" value="P:cell-cell adhesion"/>
    <property type="evidence" value="ECO:0007669"/>
    <property type="project" value="TreeGrafter"/>
</dbReference>
<proteinExistence type="predicted"/>
<dbReference type="FunFam" id="2.60.40.10:FF:000008">
    <property type="entry name" value="roundabout homolog 2 isoform X2"/>
    <property type="match status" value="2"/>
</dbReference>
<feature type="domain" description="Ig-like" evidence="11">
    <location>
        <begin position="251"/>
        <end position="369"/>
    </location>
</feature>
<dbReference type="SMART" id="SM00408">
    <property type="entry name" value="IGc2"/>
    <property type="match status" value="5"/>
</dbReference>
<dbReference type="SUPFAM" id="SSF48726">
    <property type="entry name" value="Immunoglobulin"/>
    <property type="match status" value="5"/>
</dbReference>
<feature type="region of interest" description="Disordered" evidence="9">
    <location>
        <begin position="1156"/>
        <end position="1179"/>
    </location>
</feature>
<keyword evidence="8" id="KW-0393">Immunoglobulin domain</keyword>
<dbReference type="FunCoup" id="A0A7M7J7N0">
    <property type="interactions" value="260"/>
</dbReference>
<dbReference type="OMA" id="HECAVSS"/>
<accession>A0A7M7J7N0</accession>
<dbReference type="GeneID" id="111244813"/>
<keyword evidence="4" id="KW-0677">Repeat</keyword>
<evidence type="ECO:0000259" key="11">
    <source>
        <dbReference type="PROSITE" id="PS50835"/>
    </source>
</evidence>
<keyword evidence="6 10" id="KW-0472">Membrane</keyword>
<feature type="domain" description="Ig-like" evidence="11">
    <location>
        <begin position="155"/>
        <end position="246"/>
    </location>
</feature>
<dbReference type="PROSITE" id="PS50835">
    <property type="entry name" value="IG_LIKE"/>
    <property type="match status" value="5"/>
</dbReference>
<dbReference type="Gene3D" id="2.60.40.10">
    <property type="entry name" value="Immunoglobulins"/>
    <property type="match status" value="8"/>
</dbReference>
<keyword evidence="2 10" id="KW-0812">Transmembrane</keyword>
<dbReference type="Pfam" id="PF07679">
    <property type="entry name" value="I-set"/>
    <property type="match status" value="2"/>
</dbReference>
<dbReference type="InterPro" id="IPR013098">
    <property type="entry name" value="Ig_I-set"/>
</dbReference>
<dbReference type="PANTHER" id="PTHR44170">
    <property type="entry name" value="PROTEIN SIDEKICK"/>
    <property type="match status" value="1"/>
</dbReference>
<dbReference type="GO" id="GO:0007411">
    <property type="term" value="P:axon guidance"/>
    <property type="evidence" value="ECO:0007669"/>
    <property type="project" value="TreeGrafter"/>
</dbReference>
<dbReference type="KEGG" id="vde:111244813"/>
<dbReference type="Proteomes" id="UP000594260">
    <property type="component" value="Unplaced"/>
</dbReference>
<keyword evidence="14" id="KW-1185">Reference proteome</keyword>
<evidence type="ECO:0000256" key="3">
    <source>
        <dbReference type="ARBA" id="ARBA00022729"/>
    </source>
</evidence>
<evidence type="ECO:0000259" key="12">
    <source>
        <dbReference type="PROSITE" id="PS50853"/>
    </source>
</evidence>
<feature type="domain" description="Ig-like" evidence="11">
    <location>
        <begin position="374"/>
        <end position="467"/>
    </location>
</feature>
<evidence type="ECO:0000256" key="9">
    <source>
        <dbReference type="SAM" id="MobiDB-lite"/>
    </source>
</evidence>
<evidence type="ECO:0000313" key="13">
    <source>
        <dbReference type="EnsemblMetazoa" id="XP_022647992"/>
    </source>
</evidence>
<comment type="subcellular location">
    <subcellularLocation>
        <location evidence="1">Membrane</location>
        <topology evidence="1">Single-pass membrane protein</topology>
    </subcellularLocation>
</comment>
<dbReference type="SMART" id="SM00409">
    <property type="entry name" value="IG"/>
    <property type="match status" value="5"/>
</dbReference>
<feature type="domain" description="Fibronectin type-III" evidence="12">
    <location>
        <begin position="586"/>
        <end position="692"/>
    </location>
</feature>